<sequence>MAADAATAPPIVNGAHPGAQPIELVIRLPQHQETKVHLHLTILATSIVLFVSTSILDATNSGAAMGSFVYAMPDRYNPSTPISTPLYSAPASQDFSTRLAKLLVRKTGKLCYVGGSLNMSNASAGGTVEEEIQAFRAVVDVVVAEVMKAGEMSS</sequence>
<dbReference type="Proteomes" id="UP001310890">
    <property type="component" value="Unassembled WGS sequence"/>
</dbReference>
<evidence type="ECO:0000313" key="2">
    <source>
        <dbReference type="Proteomes" id="UP001310890"/>
    </source>
</evidence>
<name>A0AAN7TUY2_9PEZI</name>
<protein>
    <submittedName>
        <fullName evidence="1">Uncharacterized protein</fullName>
    </submittedName>
</protein>
<dbReference type="PANTHER" id="PTHR33559:SF1">
    <property type="entry name" value="PROTEASOME ASSEMBLY CHAPERONE 4"/>
    <property type="match status" value="1"/>
</dbReference>
<accession>A0AAN7TUY2</accession>
<evidence type="ECO:0000313" key="1">
    <source>
        <dbReference type="EMBL" id="KAK5116512.1"/>
    </source>
</evidence>
<dbReference type="Gene3D" id="3.30.230.100">
    <property type="match status" value="1"/>
</dbReference>
<dbReference type="AlphaFoldDB" id="A0AAN7TUY2"/>
<comment type="caution">
    <text evidence="1">The sequence shown here is derived from an EMBL/GenBank/DDBJ whole genome shotgun (WGS) entry which is preliminary data.</text>
</comment>
<proteinExistence type="predicted"/>
<organism evidence="1 2">
    <name type="scientific">Meristemomyces frigidus</name>
    <dbReference type="NCBI Taxonomy" id="1508187"/>
    <lineage>
        <taxon>Eukaryota</taxon>
        <taxon>Fungi</taxon>
        <taxon>Dikarya</taxon>
        <taxon>Ascomycota</taxon>
        <taxon>Pezizomycotina</taxon>
        <taxon>Dothideomycetes</taxon>
        <taxon>Dothideomycetidae</taxon>
        <taxon>Mycosphaerellales</taxon>
        <taxon>Teratosphaeriaceae</taxon>
        <taxon>Meristemomyces</taxon>
    </lineage>
</organism>
<dbReference type="Pfam" id="PF16093">
    <property type="entry name" value="PAC4"/>
    <property type="match status" value="1"/>
</dbReference>
<dbReference type="GO" id="GO:0043248">
    <property type="term" value="P:proteasome assembly"/>
    <property type="evidence" value="ECO:0007669"/>
    <property type="project" value="InterPro"/>
</dbReference>
<dbReference type="EMBL" id="JAVRRL010000008">
    <property type="protein sequence ID" value="KAK5116512.1"/>
    <property type="molecule type" value="Genomic_DNA"/>
</dbReference>
<dbReference type="InterPro" id="IPR032157">
    <property type="entry name" value="PAC4"/>
</dbReference>
<dbReference type="PANTHER" id="PTHR33559">
    <property type="entry name" value="PROTEASOME ASSEMBLY CHAPERONE 4"/>
    <property type="match status" value="1"/>
</dbReference>
<gene>
    <name evidence="1" type="ORF">LTR62_008061</name>
</gene>
<reference evidence="1" key="1">
    <citation type="submission" date="2023-08" db="EMBL/GenBank/DDBJ databases">
        <title>Black Yeasts Isolated from many extreme environments.</title>
        <authorList>
            <person name="Coleine C."/>
            <person name="Stajich J.E."/>
            <person name="Selbmann L."/>
        </authorList>
    </citation>
    <scope>NUCLEOTIDE SEQUENCE</scope>
    <source>
        <strain evidence="1">CCFEE 5401</strain>
    </source>
</reference>